<dbReference type="AlphaFoldDB" id="A0ABD1W7D5"/>
<accession>A0ABD1W7D5</accession>
<comment type="caution">
    <text evidence="1">The sequence shown here is derived from an EMBL/GenBank/DDBJ whole genome shotgun (WGS) entry which is preliminary data.</text>
</comment>
<evidence type="ECO:0000313" key="2">
    <source>
        <dbReference type="Proteomes" id="UP001604277"/>
    </source>
</evidence>
<organism evidence="1 2">
    <name type="scientific">Forsythia ovata</name>
    <dbReference type="NCBI Taxonomy" id="205694"/>
    <lineage>
        <taxon>Eukaryota</taxon>
        <taxon>Viridiplantae</taxon>
        <taxon>Streptophyta</taxon>
        <taxon>Embryophyta</taxon>
        <taxon>Tracheophyta</taxon>
        <taxon>Spermatophyta</taxon>
        <taxon>Magnoliopsida</taxon>
        <taxon>eudicotyledons</taxon>
        <taxon>Gunneridae</taxon>
        <taxon>Pentapetalae</taxon>
        <taxon>asterids</taxon>
        <taxon>lamiids</taxon>
        <taxon>Lamiales</taxon>
        <taxon>Oleaceae</taxon>
        <taxon>Forsythieae</taxon>
        <taxon>Forsythia</taxon>
    </lineage>
</organism>
<evidence type="ECO:0000313" key="1">
    <source>
        <dbReference type="EMBL" id="KAL2545581.1"/>
    </source>
</evidence>
<keyword evidence="2" id="KW-1185">Reference proteome</keyword>
<reference evidence="2" key="1">
    <citation type="submission" date="2024-07" db="EMBL/GenBank/DDBJ databases">
        <title>Two chromosome-level genome assemblies of Korean endemic species Abeliophyllum distichum and Forsythia ovata (Oleaceae).</title>
        <authorList>
            <person name="Jang H."/>
        </authorList>
    </citation>
    <scope>NUCLEOTIDE SEQUENCE [LARGE SCALE GENOMIC DNA]</scope>
</reference>
<protein>
    <submittedName>
        <fullName evidence="1">Uncharacterized protein</fullName>
    </submittedName>
</protein>
<gene>
    <name evidence="1" type="ORF">Fot_14814</name>
</gene>
<proteinExistence type="predicted"/>
<dbReference type="EMBL" id="JBFOLJ010000004">
    <property type="protein sequence ID" value="KAL2545581.1"/>
    <property type="molecule type" value="Genomic_DNA"/>
</dbReference>
<name>A0ABD1W7D5_9LAMI</name>
<sequence length="101" mass="11483">MLVTKGFTISRFSRPFPICKVSQSPYLADRFLSASDSNKRPAFGTKGDSSGSWQVRAIALKFYILQPAFVIALLGSFLRFTNFLCSRFLDFYCALEEIRHD</sequence>
<dbReference type="Proteomes" id="UP001604277">
    <property type="component" value="Unassembled WGS sequence"/>
</dbReference>